<proteinExistence type="inferred from homology"/>
<evidence type="ECO:0000313" key="15">
    <source>
        <dbReference type="EMBL" id="TCS64645.1"/>
    </source>
</evidence>
<dbReference type="AlphaFoldDB" id="A0A4R3JGM7"/>
<dbReference type="GO" id="GO:0032977">
    <property type="term" value="F:membrane insertase activity"/>
    <property type="evidence" value="ECO:0007669"/>
    <property type="project" value="InterPro"/>
</dbReference>
<feature type="transmembrane region" description="Helical" evidence="12">
    <location>
        <begin position="294"/>
        <end position="317"/>
    </location>
</feature>
<dbReference type="InterPro" id="IPR047196">
    <property type="entry name" value="YidC_ALB_C"/>
</dbReference>
<gene>
    <name evidence="15" type="ORF">EDD74_12517</name>
    <name evidence="14" type="ORF">FAEUMB_01900</name>
</gene>
<evidence type="ECO:0000256" key="3">
    <source>
        <dbReference type="ARBA" id="ARBA00022475"/>
    </source>
</evidence>
<dbReference type="PANTHER" id="PTHR12428">
    <property type="entry name" value="OXA1"/>
    <property type="match status" value="1"/>
</dbReference>
<evidence type="ECO:0000256" key="2">
    <source>
        <dbReference type="ARBA" id="ARBA00022448"/>
    </source>
</evidence>
<organism evidence="15 16">
    <name type="scientific">Faecalimonas umbilicata</name>
    <dbReference type="NCBI Taxonomy" id="1912855"/>
    <lineage>
        <taxon>Bacteria</taxon>
        <taxon>Bacillati</taxon>
        <taxon>Bacillota</taxon>
        <taxon>Clostridia</taxon>
        <taxon>Lachnospirales</taxon>
        <taxon>Lachnospiraceae</taxon>
        <taxon>Faecalimonas</taxon>
    </lineage>
</organism>
<evidence type="ECO:0000256" key="9">
    <source>
        <dbReference type="RuleBase" id="RU003945"/>
    </source>
</evidence>
<feature type="transmembrane region" description="Helical" evidence="12">
    <location>
        <begin position="40"/>
        <end position="61"/>
    </location>
</feature>
<comment type="caution">
    <text evidence="15">The sequence shown here is derived from an EMBL/GenBank/DDBJ whole genome shotgun (WGS) entry which is preliminary data.</text>
</comment>
<evidence type="ECO:0000256" key="12">
    <source>
        <dbReference type="SAM" id="Phobius"/>
    </source>
</evidence>
<evidence type="ECO:0000256" key="8">
    <source>
        <dbReference type="ARBA" id="ARBA00023186"/>
    </source>
</evidence>
<name>A0A4R3JGM7_9FIRM</name>
<keyword evidence="10" id="KW-0175">Coiled coil</keyword>
<comment type="subcellular location">
    <subcellularLocation>
        <location evidence="1">Cell membrane</location>
        <topology evidence="1">Multi-pass membrane protein</topology>
    </subcellularLocation>
    <subcellularLocation>
        <location evidence="9">Membrane</location>
        <topology evidence="9">Multi-pass membrane protein</topology>
    </subcellularLocation>
</comment>
<protein>
    <submittedName>
        <fullName evidence="15">YidC/Oxa1 family membrane protein insertase</fullName>
    </submittedName>
</protein>
<dbReference type="GO" id="GO:0051205">
    <property type="term" value="P:protein insertion into membrane"/>
    <property type="evidence" value="ECO:0007669"/>
    <property type="project" value="TreeGrafter"/>
</dbReference>
<keyword evidence="3" id="KW-1003">Cell membrane</keyword>
<comment type="similarity">
    <text evidence="9">Belongs to the OXA1/ALB3/YidC family.</text>
</comment>
<reference evidence="15 16" key="2">
    <citation type="submission" date="2019-03" db="EMBL/GenBank/DDBJ databases">
        <title>Genomic Encyclopedia of Type Strains, Phase IV (KMG-IV): sequencing the most valuable type-strain genomes for metagenomic binning, comparative biology and taxonomic classification.</title>
        <authorList>
            <person name="Goeker M."/>
        </authorList>
    </citation>
    <scope>NUCLEOTIDE SEQUENCE [LARGE SCALE GENOMIC DNA]</scope>
    <source>
        <strain evidence="15 16">DSM 103426</strain>
    </source>
</reference>
<feature type="region of interest" description="Disordered" evidence="11">
    <location>
        <begin position="378"/>
        <end position="421"/>
    </location>
</feature>
<feature type="domain" description="Membrane insertase YidC/Oxa/ALB C-terminal" evidence="13">
    <location>
        <begin position="42"/>
        <end position="331"/>
    </location>
</feature>
<dbReference type="NCBIfam" id="TIGR03592">
    <property type="entry name" value="yidC_oxa1_cterm"/>
    <property type="match status" value="1"/>
</dbReference>
<dbReference type="CDD" id="cd20070">
    <property type="entry name" value="5TM_YidC_Alb3"/>
    <property type="match status" value="1"/>
</dbReference>
<dbReference type="InterPro" id="IPR028055">
    <property type="entry name" value="YidC/Oxa/ALB_C"/>
</dbReference>
<evidence type="ECO:0000256" key="7">
    <source>
        <dbReference type="ARBA" id="ARBA00023136"/>
    </source>
</evidence>
<evidence type="ECO:0000256" key="11">
    <source>
        <dbReference type="SAM" id="MobiDB-lite"/>
    </source>
</evidence>
<evidence type="ECO:0000256" key="6">
    <source>
        <dbReference type="ARBA" id="ARBA00022989"/>
    </source>
</evidence>
<feature type="compositionally biased region" description="Basic and acidic residues" evidence="11">
    <location>
        <begin position="378"/>
        <end position="390"/>
    </location>
</feature>
<dbReference type="GO" id="GO:0005886">
    <property type="term" value="C:plasma membrane"/>
    <property type="evidence" value="ECO:0007669"/>
    <property type="project" value="UniProtKB-SubCell"/>
</dbReference>
<dbReference type="GeneID" id="97508388"/>
<keyword evidence="8" id="KW-0143">Chaperone</keyword>
<keyword evidence="5" id="KW-0653">Protein transport</keyword>
<keyword evidence="7 12" id="KW-0472">Membrane</keyword>
<dbReference type="EMBL" id="SLZV01000025">
    <property type="protein sequence ID" value="TCS64645.1"/>
    <property type="molecule type" value="Genomic_DNA"/>
</dbReference>
<keyword evidence="17" id="KW-1185">Reference proteome</keyword>
<feature type="transmembrane region" description="Helical" evidence="12">
    <location>
        <begin position="247"/>
        <end position="267"/>
    </location>
</feature>
<dbReference type="GO" id="GO:0015031">
    <property type="term" value="P:protein transport"/>
    <property type="evidence" value="ECO:0007669"/>
    <property type="project" value="UniProtKB-KW"/>
</dbReference>
<accession>A0A4R3JGM7</accession>
<keyword evidence="6 12" id="KW-1133">Transmembrane helix</keyword>
<dbReference type="Proteomes" id="UP000702954">
    <property type="component" value="Unassembled WGS sequence"/>
</dbReference>
<dbReference type="Proteomes" id="UP000294613">
    <property type="component" value="Unassembled WGS sequence"/>
</dbReference>
<keyword evidence="2" id="KW-0813">Transport</keyword>
<evidence type="ECO:0000313" key="16">
    <source>
        <dbReference type="Proteomes" id="UP000294613"/>
    </source>
</evidence>
<feature type="coiled-coil region" evidence="10">
    <location>
        <begin position="343"/>
        <end position="370"/>
    </location>
</feature>
<evidence type="ECO:0000313" key="14">
    <source>
        <dbReference type="EMBL" id="GBU03649.1"/>
    </source>
</evidence>
<dbReference type="PANTHER" id="PTHR12428:SF65">
    <property type="entry name" value="CYTOCHROME C OXIDASE ASSEMBLY PROTEIN COX18, MITOCHONDRIAL"/>
    <property type="match status" value="1"/>
</dbReference>
<dbReference type="RefSeq" id="WP_008977312.1">
    <property type="nucleotide sequence ID" value="NZ_AP031411.1"/>
</dbReference>
<evidence type="ECO:0000313" key="17">
    <source>
        <dbReference type="Proteomes" id="UP000702954"/>
    </source>
</evidence>
<evidence type="ECO:0000256" key="4">
    <source>
        <dbReference type="ARBA" id="ARBA00022692"/>
    </source>
</evidence>
<evidence type="ECO:0000259" key="13">
    <source>
        <dbReference type="Pfam" id="PF02096"/>
    </source>
</evidence>
<dbReference type="EMBL" id="BHEO01000002">
    <property type="protein sequence ID" value="GBU03649.1"/>
    <property type="molecule type" value="Genomic_DNA"/>
</dbReference>
<dbReference type="InterPro" id="IPR001708">
    <property type="entry name" value="YidC/ALB3/OXA1/COX18"/>
</dbReference>
<evidence type="ECO:0000256" key="10">
    <source>
        <dbReference type="SAM" id="Coils"/>
    </source>
</evidence>
<evidence type="ECO:0000256" key="5">
    <source>
        <dbReference type="ARBA" id="ARBA00022927"/>
    </source>
</evidence>
<reference evidence="14 17" key="1">
    <citation type="journal article" date="2018" name="Int. J. Syst. Evol. Microbiol.">
        <title>Draft Genome Sequence of Faecalimonas umbilicata JCM 30896T, an Acetate-Producing Bacterium Isolated from Human Feces.</title>
        <authorList>
            <person name="Sakamoto M."/>
            <person name="Ikeyama N."/>
            <person name="Yuki M."/>
            <person name="Ohkuma M."/>
        </authorList>
    </citation>
    <scope>NUCLEOTIDE SEQUENCE [LARGE SCALE GENOMIC DNA]</scope>
    <source>
        <strain evidence="14 17">EGH7</strain>
    </source>
</reference>
<evidence type="ECO:0000256" key="1">
    <source>
        <dbReference type="ARBA" id="ARBA00004651"/>
    </source>
</evidence>
<sequence>MTGILLTQSTTPIIGQVAWLLGKLMDGIFNVLSSAFGIENIGLCIILFTIIIYTFMIPLTIKQQKFSKLSAVMNPELQAIQKKYKNKRDQESMLKMQEEMKMVYDKYGTSQMGGCLQLVIQFPILLALWKVIQNIPAYVGGVKDMYMPLVNEIMATGGYQKIMEKIGSASPIMINPEKFDYTKTNTIVDVLYKFQPSTWDTLKDKFPDLSSLIDSTSGQISHINNFLGANISDAPVNLMMDALKTGAILVAIVALLIPILSGLTQWINIKLMPQSPGMDDRENPMANSMKTMNMIMPLFSVFMCFTMPAGLGLYWIFSAICRSVQQVAINKYLDRMDMDELVKKNMEKAKKKYEKKKVSTEELNQMATKKVRNIAVEQKHNHTADSEQEAKLQQAAERGKNAKPGSLTAKANMVRKFNEND</sequence>
<keyword evidence="4 9" id="KW-0812">Transmembrane</keyword>
<dbReference type="Pfam" id="PF02096">
    <property type="entry name" value="60KD_IMP"/>
    <property type="match status" value="1"/>
</dbReference>